<dbReference type="OrthoDB" id="30343at2759"/>
<dbReference type="SUPFAM" id="SSF57667">
    <property type="entry name" value="beta-beta-alpha zinc fingers"/>
    <property type="match status" value="1"/>
</dbReference>
<dbReference type="GO" id="GO:0000398">
    <property type="term" value="P:mRNA splicing, via spliceosome"/>
    <property type="evidence" value="ECO:0007669"/>
    <property type="project" value="InterPro"/>
</dbReference>
<dbReference type="GeneID" id="14885098"/>
<feature type="compositionally biased region" description="Basic and acidic residues" evidence="6">
    <location>
        <begin position="120"/>
        <end position="137"/>
    </location>
</feature>
<protein>
    <recommendedName>
        <fullName evidence="7">C2H2-type domain-containing protein</fullName>
    </recommendedName>
</protein>
<dbReference type="GO" id="GO:0003676">
    <property type="term" value="F:nucleic acid binding"/>
    <property type="evidence" value="ECO:0007669"/>
    <property type="project" value="InterPro"/>
</dbReference>
<accession>A0A0A1TXN2</accession>
<dbReference type="RefSeq" id="XP_004185465.1">
    <property type="nucleotide sequence ID" value="XM_004185417.1"/>
</dbReference>
<evidence type="ECO:0000256" key="5">
    <source>
        <dbReference type="PROSITE-ProRule" id="PRU00042"/>
    </source>
</evidence>
<dbReference type="PROSITE" id="PS00028">
    <property type="entry name" value="ZINC_FINGER_C2H2_1"/>
    <property type="match status" value="1"/>
</dbReference>
<dbReference type="InterPro" id="IPR036236">
    <property type="entry name" value="Znf_C2H2_sf"/>
</dbReference>
<dbReference type="EMBL" id="KB207015">
    <property type="protein sequence ID" value="ELP86119.1"/>
    <property type="molecule type" value="Genomic_DNA"/>
</dbReference>
<keyword evidence="4" id="KW-0539">Nucleus</keyword>
<keyword evidence="9" id="KW-1185">Reference proteome</keyword>
<dbReference type="Proteomes" id="UP000014680">
    <property type="component" value="Unassembled WGS sequence"/>
</dbReference>
<dbReference type="AlphaFoldDB" id="A0A0A1TXN2"/>
<feature type="region of interest" description="Disordered" evidence="6">
    <location>
        <begin position="120"/>
        <end position="145"/>
    </location>
</feature>
<dbReference type="PROSITE" id="PS50157">
    <property type="entry name" value="ZINC_FINGER_C2H2_2"/>
    <property type="match status" value="1"/>
</dbReference>
<dbReference type="VEuPathDB" id="AmoebaDB:EIN_327760"/>
<evidence type="ECO:0000256" key="6">
    <source>
        <dbReference type="SAM" id="MobiDB-lite"/>
    </source>
</evidence>
<evidence type="ECO:0000313" key="9">
    <source>
        <dbReference type="Proteomes" id="UP000014680"/>
    </source>
</evidence>
<dbReference type="PANTHER" id="PTHR45986:SF1">
    <property type="entry name" value="ZINC FINGER MATRIN-TYPE PROTEIN 2"/>
    <property type="match status" value="1"/>
</dbReference>
<reference evidence="8 9" key="1">
    <citation type="submission" date="2012-10" db="EMBL/GenBank/DDBJ databases">
        <authorList>
            <person name="Zafar N."/>
            <person name="Inman J."/>
            <person name="Hall N."/>
            <person name="Lorenzi H."/>
            <person name="Caler E."/>
        </authorList>
    </citation>
    <scope>NUCLEOTIDE SEQUENCE [LARGE SCALE GENOMIC DNA]</scope>
    <source>
        <strain evidence="8 9">IP1</strain>
    </source>
</reference>
<dbReference type="SMART" id="SM00451">
    <property type="entry name" value="ZnF_U1"/>
    <property type="match status" value="1"/>
</dbReference>
<sequence>MNSSGVTYDKGGRRKWDKTIYSTEYYNGEYTGADAIKEPKETITRDEMLKQIEVKSDVLTKKSHGLYCSVCNRSFTDSASFTTHLNSPEHNDKAGTNISSKSVSADDIKTRLLLLKEKKEEENMSPEEKLKRKEAWKQSRKARKAEWKKRQCVLKEEAEINHFRGFFSEDELIEIDKRKERERSNSRNRD</sequence>
<feature type="domain" description="C2H2-type" evidence="7">
    <location>
        <begin position="66"/>
        <end position="95"/>
    </location>
</feature>
<evidence type="ECO:0000256" key="4">
    <source>
        <dbReference type="ARBA" id="ARBA00023242"/>
    </source>
</evidence>
<organism evidence="8 9">
    <name type="scientific">Entamoeba invadens IP1</name>
    <dbReference type="NCBI Taxonomy" id="370355"/>
    <lineage>
        <taxon>Eukaryota</taxon>
        <taxon>Amoebozoa</taxon>
        <taxon>Evosea</taxon>
        <taxon>Archamoebae</taxon>
        <taxon>Mastigamoebida</taxon>
        <taxon>Entamoebidae</taxon>
        <taxon>Entamoeba</taxon>
    </lineage>
</organism>
<dbReference type="InterPro" id="IPR013087">
    <property type="entry name" value="Znf_C2H2_type"/>
</dbReference>
<keyword evidence="1" id="KW-0479">Metal-binding</keyword>
<evidence type="ECO:0000259" key="7">
    <source>
        <dbReference type="PROSITE" id="PS50157"/>
    </source>
</evidence>
<gene>
    <name evidence="8" type="ORF">EIN_327760</name>
</gene>
<evidence type="ECO:0000256" key="1">
    <source>
        <dbReference type="ARBA" id="ARBA00022723"/>
    </source>
</evidence>
<dbReference type="OMA" id="NIPIYRR"/>
<name>A0A0A1TXN2_ENTIV</name>
<evidence type="ECO:0000256" key="2">
    <source>
        <dbReference type="ARBA" id="ARBA00022771"/>
    </source>
</evidence>
<dbReference type="InterPro" id="IPR040107">
    <property type="entry name" value="Snu23"/>
</dbReference>
<evidence type="ECO:0000313" key="8">
    <source>
        <dbReference type="EMBL" id="ELP86119.1"/>
    </source>
</evidence>
<dbReference type="InterPro" id="IPR003604">
    <property type="entry name" value="Matrin/U1-like-C_Znf_C2H2"/>
</dbReference>
<proteinExistence type="predicted"/>
<dbReference type="KEGG" id="eiv:EIN_327760"/>
<dbReference type="GO" id="GO:0005681">
    <property type="term" value="C:spliceosomal complex"/>
    <property type="evidence" value="ECO:0007669"/>
    <property type="project" value="InterPro"/>
</dbReference>
<dbReference type="PANTHER" id="PTHR45986">
    <property type="entry name" value="ZINC FINGER MATRIN-TYPE PROTEIN 2"/>
    <property type="match status" value="1"/>
</dbReference>
<dbReference type="GO" id="GO:0008270">
    <property type="term" value="F:zinc ion binding"/>
    <property type="evidence" value="ECO:0007669"/>
    <property type="project" value="UniProtKB-KW"/>
</dbReference>
<keyword evidence="2 5" id="KW-0863">Zinc-finger</keyword>
<evidence type="ECO:0000256" key="3">
    <source>
        <dbReference type="ARBA" id="ARBA00022833"/>
    </source>
</evidence>
<dbReference type="GO" id="GO:0046540">
    <property type="term" value="C:U4/U6 x U5 tri-snRNP complex"/>
    <property type="evidence" value="ECO:0007669"/>
    <property type="project" value="TreeGrafter"/>
</dbReference>
<dbReference type="Pfam" id="PF12874">
    <property type="entry name" value="zf-met"/>
    <property type="match status" value="1"/>
</dbReference>
<dbReference type="Gene3D" id="3.30.160.60">
    <property type="entry name" value="Classic Zinc Finger"/>
    <property type="match status" value="1"/>
</dbReference>
<keyword evidence="3" id="KW-0862">Zinc</keyword>